<dbReference type="Gene3D" id="1.10.260.40">
    <property type="entry name" value="lambda repressor-like DNA-binding domains"/>
    <property type="match status" value="1"/>
</dbReference>
<reference evidence="3" key="1">
    <citation type="journal article" date="2013" name="Environ. Microbiol.">
        <title>Microbiota from the distal guts of lean and obese adolescents exhibit partial functional redundancy besides clear differences in community structure.</title>
        <authorList>
            <person name="Ferrer M."/>
            <person name="Ruiz A."/>
            <person name="Lanza F."/>
            <person name="Haange S.B."/>
            <person name="Oberbach A."/>
            <person name="Till H."/>
            <person name="Bargiela R."/>
            <person name="Campoy C."/>
            <person name="Segura M.T."/>
            <person name="Richter M."/>
            <person name="von Bergen M."/>
            <person name="Seifert J."/>
            <person name="Suarez A."/>
        </authorList>
    </citation>
    <scope>NUCLEOTIDE SEQUENCE</scope>
</reference>
<dbReference type="InterPro" id="IPR001387">
    <property type="entry name" value="Cro/C1-type_HTH"/>
</dbReference>
<evidence type="ECO:0000256" key="1">
    <source>
        <dbReference type="ARBA" id="ARBA00023125"/>
    </source>
</evidence>
<accession>K1UYS1</accession>
<sequence length="103" mass="11399">MPFPEILLALRLSNGLTQQQLAERANVAEITIQNYESGRSNPVPTRLLAIADVLGVSLDTLVGRDENAFSPPDFDPLVEQVKSLSALQRADVMKYIEFIKSRS</sequence>
<proteinExistence type="predicted"/>
<organism evidence="3">
    <name type="scientific">human gut metagenome</name>
    <dbReference type="NCBI Taxonomy" id="408170"/>
    <lineage>
        <taxon>unclassified sequences</taxon>
        <taxon>metagenomes</taxon>
        <taxon>organismal metagenomes</taxon>
    </lineage>
</organism>
<gene>
    <name evidence="3" type="ORF">LEA_04534</name>
</gene>
<dbReference type="SUPFAM" id="SSF47413">
    <property type="entry name" value="lambda repressor-like DNA-binding domains"/>
    <property type="match status" value="1"/>
</dbReference>
<dbReference type="CDD" id="cd00093">
    <property type="entry name" value="HTH_XRE"/>
    <property type="match status" value="1"/>
</dbReference>
<dbReference type="AlphaFoldDB" id="K1UYS1"/>
<dbReference type="EMBL" id="AJWY01002981">
    <property type="protein sequence ID" value="EKC76766.1"/>
    <property type="molecule type" value="Genomic_DNA"/>
</dbReference>
<dbReference type="PANTHER" id="PTHR46558">
    <property type="entry name" value="TRACRIPTIONAL REGULATORY PROTEIN-RELATED-RELATED"/>
    <property type="match status" value="1"/>
</dbReference>
<dbReference type="PROSITE" id="PS50943">
    <property type="entry name" value="HTH_CROC1"/>
    <property type="match status" value="1"/>
</dbReference>
<dbReference type="GO" id="GO:0003677">
    <property type="term" value="F:DNA binding"/>
    <property type="evidence" value="ECO:0007669"/>
    <property type="project" value="UniProtKB-KW"/>
</dbReference>
<comment type="caution">
    <text evidence="3">The sequence shown here is derived from an EMBL/GenBank/DDBJ whole genome shotgun (WGS) entry which is preliminary data.</text>
</comment>
<evidence type="ECO:0000259" key="2">
    <source>
        <dbReference type="PROSITE" id="PS50943"/>
    </source>
</evidence>
<dbReference type="Pfam" id="PF01381">
    <property type="entry name" value="HTH_3"/>
    <property type="match status" value="1"/>
</dbReference>
<keyword evidence="1" id="KW-0238">DNA-binding</keyword>
<dbReference type="PANTHER" id="PTHR46558:SF4">
    <property type="entry name" value="DNA-BIDING PHAGE PROTEIN"/>
    <property type="match status" value="1"/>
</dbReference>
<evidence type="ECO:0000313" key="3">
    <source>
        <dbReference type="EMBL" id="EKC76766.1"/>
    </source>
</evidence>
<name>K1UYS1_9ZZZZ</name>
<feature type="domain" description="HTH cro/C1-type" evidence="2">
    <location>
        <begin position="7"/>
        <end position="61"/>
    </location>
</feature>
<protein>
    <submittedName>
        <fullName evidence="3">Protein containing Helix-turn-helix type 3 domain protein</fullName>
    </submittedName>
</protein>
<dbReference type="InterPro" id="IPR010982">
    <property type="entry name" value="Lambda_DNA-bd_dom_sf"/>
</dbReference>
<dbReference type="SMART" id="SM00530">
    <property type="entry name" value="HTH_XRE"/>
    <property type="match status" value="1"/>
</dbReference>